<dbReference type="AlphaFoldDB" id="A0A1G8ISB5"/>
<keyword evidence="1" id="KW-0449">Lipoprotein</keyword>
<organism evidence="1 2">
    <name type="scientific">Alteribacillus bidgolensis</name>
    <dbReference type="NCBI Taxonomy" id="930129"/>
    <lineage>
        <taxon>Bacteria</taxon>
        <taxon>Bacillati</taxon>
        <taxon>Bacillota</taxon>
        <taxon>Bacilli</taxon>
        <taxon>Bacillales</taxon>
        <taxon>Bacillaceae</taxon>
        <taxon>Alteribacillus</taxon>
    </lineage>
</organism>
<protein>
    <submittedName>
        <fullName evidence="1">Outer membrane lipoprotein-sorting protein</fullName>
    </submittedName>
</protein>
<evidence type="ECO:0000313" key="2">
    <source>
        <dbReference type="Proteomes" id="UP000199017"/>
    </source>
</evidence>
<accession>A0A1G8ISB5</accession>
<dbReference type="OrthoDB" id="9785380at2"/>
<dbReference type="STRING" id="930129.SAMN05216352_105320"/>
<dbReference type="InterPro" id="IPR052944">
    <property type="entry name" value="Sporulation_related"/>
</dbReference>
<dbReference type="PANTHER" id="PTHR37507:SF2">
    <property type="entry name" value="SPORULATION PROTEIN YDCC"/>
    <property type="match status" value="1"/>
</dbReference>
<name>A0A1G8ISB5_9BACI</name>
<gene>
    <name evidence="1" type="ORF">SAMN05216352_105320</name>
</gene>
<dbReference type="EMBL" id="FNDU01000005">
    <property type="protein sequence ID" value="SDI21752.1"/>
    <property type="molecule type" value="Genomic_DNA"/>
</dbReference>
<dbReference type="SUPFAM" id="SSF89392">
    <property type="entry name" value="Prokaryotic lipoproteins and lipoprotein localization factors"/>
    <property type="match status" value="1"/>
</dbReference>
<dbReference type="RefSeq" id="WP_091584776.1">
    <property type="nucleotide sequence ID" value="NZ_FNDU01000005.1"/>
</dbReference>
<evidence type="ECO:0000313" key="1">
    <source>
        <dbReference type="EMBL" id="SDI21752.1"/>
    </source>
</evidence>
<proteinExistence type="predicted"/>
<dbReference type="PANTHER" id="PTHR37507">
    <property type="entry name" value="SPORULATION PROTEIN YDCC"/>
    <property type="match status" value="1"/>
</dbReference>
<dbReference type="Gene3D" id="2.50.20.10">
    <property type="entry name" value="Lipoprotein localisation LolA/LolB/LppX"/>
    <property type="match status" value="1"/>
</dbReference>
<dbReference type="PROSITE" id="PS51257">
    <property type="entry name" value="PROKAR_LIPOPROTEIN"/>
    <property type="match status" value="1"/>
</dbReference>
<dbReference type="InterPro" id="IPR029046">
    <property type="entry name" value="LolA/LolB/LppX"/>
</dbReference>
<dbReference type="Proteomes" id="UP000199017">
    <property type="component" value="Unassembled WGS sequence"/>
</dbReference>
<sequence length="350" mass="39778">MRRLFLLIVMFIALLGLITACGEKSQEEVVQDLDKKLQDMDGYKGKASMTLETGEEARTYNVDIWHMQNEKNKYYKVHLKNDNEEQNQMIIRNDDGVFVLTPALNKSFRFQSDWPNNNSQVYLYESLISDILMDAERTFAIHEGTYVFETKTNYQNKNLHHQEIVLDAKSLEPRTVKIYDADYKLLVSVEFTEFDENASFDDNDFDTDKNMTAAALEEEEIPASAEEDDNENQENNSFEVVYPSYQPQGSSLEDTEESMTDTGQKVVLSYSGDQSFTIVERSEQALQAAANVDVGAGQPVDLGFTVGAQTEGSLTWHHNGVEYLLASNDLSQEEMMAIARSMDYSGQNLK</sequence>
<reference evidence="1 2" key="1">
    <citation type="submission" date="2016-10" db="EMBL/GenBank/DDBJ databases">
        <authorList>
            <person name="de Groot N.N."/>
        </authorList>
    </citation>
    <scope>NUCLEOTIDE SEQUENCE [LARGE SCALE GENOMIC DNA]</scope>
    <source>
        <strain evidence="2">P4B,CCM 7963,CECT 7998,DSM 25260,IBRC-M 10614,KCTC 13821</strain>
    </source>
</reference>
<keyword evidence="2" id="KW-1185">Reference proteome</keyword>